<protein>
    <submittedName>
        <fullName evidence="2">Uncharacterized protein</fullName>
    </submittedName>
</protein>
<organism evidence="2 3">
    <name type="scientific">Arthrobacter bambusae</name>
    <dbReference type="NCBI Taxonomy" id="1338426"/>
    <lineage>
        <taxon>Bacteria</taxon>
        <taxon>Bacillati</taxon>
        <taxon>Actinomycetota</taxon>
        <taxon>Actinomycetes</taxon>
        <taxon>Micrococcales</taxon>
        <taxon>Micrococcaceae</taxon>
        <taxon>Arthrobacter</taxon>
    </lineage>
</organism>
<proteinExistence type="predicted"/>
<dbReference type="Proteomes" id="UP001549307">
    <property type="component" value="Unassembled WGS sequence"/>
</dbReference>
<accession>A0ABV2PBX6</accession>
<keyword evidence="3" id="KW-1185">Reference proteome</keyword>
<reference evidence="2 3" key="1">
    <citation type="submission" date="2024-06" db="EMBL/GenBank/DDBJ databases">
        <title>Sorghum-associated microbial communities from plants grown in Nebraska, USA.</title>
        <authorList>
            <person name="Schachtman D."/>
        </authorList>
    </citation>
    <scope>NUCLEOTIDE SEQUENCE [LARGE SCALE GENOMIC DNA]</scope>
    <source>
        <strain evidence="2 3">3552</strain>
    </source>
</reference>
<sequence>MSTRNSIKGSALQGRRSAVEPAGIGSKSAAAVVSAARSAAITVTRPAVVVTSTRSAVVSATRTAAVVTGHIPVEDQQVETRLITKVIATGAAEPQTARSE</sequence>
<evidence type="ECO:0000313" key="2">
    <source>
        <dbReference type="EMBL" id="MET4542283.1"/>
    </source>
</evidence>
<comment type="caution">
    <text evidence="2">The sequence shown here is derived from an EMBL/GenBank/DDBJ whole genome shotgun (WGS) entry which is preliminary data.</text>
</comment>
<dbReference type="GeneID" id="92755014"/>
<name>A0ABV2PBX6_9MICC</name>
<dbReference type="EMBL" id="JBEPSN010000012">
    <property type="protein sequence ID" value="MET4542283.1"/>
    <property type="molecule type" value="Genomic_DNA"/>
</dbReference>
<dbReference type="RefSeq" id="WP_354232628.1">
    <property type="nucleotide sequence ID" value="NZ_JBEPSN010000012.1"/>
</dbReference>
<evidence type="ECO:0000256" key="1">
    <source>
        <dbReference type="SAM" id="MobiDB-lite"/>
    </source>
</evidence>
<evidence type="ECO:0000313" key="3">
    <source>
        <dbReference type="Proteomes" id="UP001549307"/>
    </source>
</evidence>
<gene>
    <name evidence="2" type="ORF">ABIE37_004088</name>
</gene>
<feature type="region of interest" description="Disordered" evidence="1">
    <location>
        <begin position="1"/>
        <end position="25"/>
    </location>
</feature>